<sequence length="153" mass="17281">MEVARSGLWAPGWCVYSKLRYWAYFSQQSVATEYLHSTEDNNRGRKDYYLVPHDSGPTVPVTRVDVYDRRSSENIANNPLPPLPGDMEDQFDPESEDRRQMLKPEIYVGSSGSESDTELEEFHGNEQAVALELTPIAHSTEKAGNSKKKTAIV</sequence>
<proteinExistence type="predicted"/>
<feature type="compositionally biased region" description="Acidic residues" evidence="1">
    <location>
        <begin position="86"/>
        <end position="95"/>
    </location>
</feature>
<evidence type="ECO:0000313" key="2">
    <source>
        <dbReference type="EMBL" id="CAH3147337.1"/>
    </source>
</evidence>
<dbReference type="EMBL" id="CALNXI010000929">
    <property type="protein sequence ID" value="CAH3147337.1"/>
    <property type="molecule type" value="Genomic_DNA"/>
</dbReference>
<evidence type="ECO:0000256" key="1">
    <source>
        <dbReference type="SAM" id="MobiDB-lite"/>
    </source>
</evidence>
<dbReference type="Proteomes" id="UP001159427">
    <property type="component" value="Unassembled WGS sequence"/>
</dbReference>
<keyword evidence="3" id="KW-1185">Reference proteome</keyword>
<feature type="region of interest" description="Disordered" evidence="1">
    <location>
        <begin position="72"/>
        <end position="102"/>
    </location>
</feature>
<protein>
    <submittedName>
        <fullName evidence="2">Uncharacterized protein</fullName>
    </submittedName>
</protein>
<gene>
    <name evidence="2" type="ORF">PEVE_00044232</name>
</gene>
<reference evidence="2 3" key="1">
    <citation type="submission" date="2022-05" db="EMBL/GenBank/DDBJ databases">
        <authorList>
            <consortium name="Genoscope - CEA"/>
            <person name="William W."/>
        </authorList>
    </citation>
    <scope>NUCLEOTIDE SEQUENCE [LARGE SCALE GENOMIC DNA]</scope>
</reference>
<comment type="caution">
    <text evidence="2">The sequence shown here is derived from an EMBL/GenBank/DDBJ whole genome shotgun (WGS) entry which is preliminary data.</text>
</comment>
<organism evidence="2 3">
    <name type="scientific">Porites evermanni</name>
    <dbReference type="NCBI Taxonomy" id="104178"/>
    <lineage>
        <taxon>Eukaryota</taxon>
        <taxon>Metazoa</taxon>
        <taxon>Cnidaria</taxon>
        <taxon>Anthozoa</taxon>
        <taxon>Hexacorallia</taxon>
        <taxon>Scleractinia</taxon>
        <taxon>Fungiina</taxon>
        <taxon>Poritidae</taxon>
        <taxon>Porites</taxon>
    </lineage>
</organism>
<evidence type="ECO:0000313" key="3">
    <source>
        <dbReference type="Proteomes" id="UP001159427"/>
    </source>
</evidence>
<accession>A0ABN8PNC3</accession>
<name>A0ABN8PNC3_9CNID</name>